<dbReference type="Proteomes" id="UP000568696">
    <property type="component" value="Unassembled WGS sequence"/>
</dbReference>
<dbReference type="RefSeq" id="WP_085549778.1">
    <property type="nucleotide sequence ID" value="NZ_FXAR01000005.1"/>
</dbReference>
<keyword evidence="1" id="KW-1133">Transmembrane helix</keyword>
<dbReference type="AlphaFoldDB" id="A0A1X7JJS6"/>
<dbReference type="Proteomes" id="UP000193309">
    <property type="component" value="Unassembled WGS sequence"/>
</dbReference>
<evidence type="ECO:0000313" key="2">
    <source>
        <dbReference type="EMBL" id="NLP40451.1"/>
    </source>
</evidence>
<protein>
    <submittedName>
        <fullName evidence="3">Uncharacterized protein</fullName>
    </submittedName>
</protein>
<dbReference type="EMBL" id="JAAYSN010000337">
    <property type="protein sequence ID" value="NLP40451.1"/>
    <property type="molecule type" value="Genomic_DNA"/>
</dbReference>
<feature type="transmembrane region" description="Helical" evidence="1">
    <location>
        <begin position="54"/>
        <end position="77"/>
    </location>
</feature>
<evidence type="ECO:0000313" key="3">
    <source>
        <dbReference type="EMBL" id="SMG28126.1"/>
    </source>
</evidence>
<organism evidence="3 4">
    <name type="scientific">Corynebacterium pollutisoli</name>
    <dbReference type="NCBI Taxonomy" id="1610489"/>
    <lineage>
        <taxon>Bacteria</taxon>
        <taxon>Bacillati</taxon>
        <taxon>Actinomycetota</taxon>
        <taxon>Actinomycetes</taxon>
        <taxon>Mycobacteriales</taxon>
        <taxon>Corynebacteriaceae</taxon>
        <taxon>Corynebacterium</taxon>
    </lineage>
</organism>
<reference evidence="3" key="1">
    <citation type="submission" date="2017-04" db="EMBL/GenBank/DDBJ databases">
        <authorList>
            <person name="Afonso C.L."/>
            <person name="Miller P.J."/>
            <person name="Scott M.A."/>
            <person name="Spackman E."/>
            <person name="Goraichik I."/>
            <person name="Dimitrov K.M."/>
            <person name="Suarez D.L."/>
            <person name="Swayne D.E."/>
        </authorList>
    </citation>
    <scope>NUCLEOTIDE SEQUENCE [LARGE SCALE GENOMIC DNA]</scope>
    <source>
        <strain evidence="3">VDS</strain>
    </source>
</reference>
<keyword evidence="1" id="KW-0472">Membrane</keyword>
<reference evidence="4" key="2">
    <citation type="submission" date="2017-04" db="EMBL/GenBank/DDBJ databases">
        <authorList>
            <person name="Varghese N."/>
            <person name="Submissions S."/>
        </authorList>
    </citation>
    <scope>NUCLEOTIDE SEQUENCE [LARGE SCALE GENOMIC DNA]</scope>
    <source>
        <strain evidence="4">VDS</strain>
    </source>
</reference>
<dbReference type="EMBL" id="FXAR01000005">
    <property type="protein sequence ID" value="SMG28126.1"/>
    <property type="molecule type" value="Genomic_DNA"/>
</dbReference>
<accession>A0A1X7JJS6</accession>
<proteinExistence type="predicted"/>
<dbReference type="OrthoDB" id="4427375at2"/>
<evidence type="ECO:0000256" key="1">
    <source>
        <dbReference type="SAM" id="Phobius"/>
    </source>
</evidence>
<gene>
    <name evidence="2" type="ORF">GX356_12200</name>
    <name evidence="3" type="ORF">SAMN06295981_1668</name>
</gene>
<reference evidence="2 5" key="3">
    <citation type="journal article" date="2020" name="Biotechnol. Biofuels">
        <title>New insights from the biogas microbiome by comprehensive genome-resolved metagenomics of nearly 1600 species originating from multiple anaerobic digesters.</title>
        <authorList>
            <person name="Campanaro S."/>
            <person name="Treu L."/>
            <person name="Rodriguez-R L.M."/>
            <person name="Kovalovszki A."/>
            <person name="Ziels R.M."/>
            <person name="Maus I."/>
            <person name="Zhu X."/>
            <person name="Kougias P.G."/>
            <person name="Basile A."/>
            <person name="Luo G."/>
            <person name="Schluter A."/>
            <person name="Konstantinidis K.T."/>
            <person name="Angelidaki I."/>
        </authorList>
    </citation>
    <scope>NUCLEOTIDE SEQUENCE [LARGE SCALE GENOMIC DNA]</scope>
    <source>
        <strain evidence="2">AS23ysBPME_344</strain>
    </source>
</reference>
<evidence type="ECO:0000313" key="5">
    <source>
        <dbReference type="Proteomes" id="UP000568696"/>
    </source>
</evidence>
<evidence type="ECO:0000313" key="4">
    <source>
        <dbReference type="Proteomes" id="UP000193309"/>
    </source>
</evidence>
<keyword evidence="1" id="KW-0812">Transmembrane</keyword>
<sequence>MRTLFLTAAAVHAVLVAGVWLPLPIDVMLLAGIGVAAALTVGLIALIRNGPVAPLWVGTAAGLTALIGWGSWLVLWALDPGRTDDTVNVIGVLFPPLAVVIYLVAALLPATRRGFAR</sequence>
<feature type="transmembrane region" description="Helical" evidence="1">
    <location>
        <begin position="28"/>
        <end position="47"/>
    </location>
</feature>
<keyword evidence="4" id="KW-1185">Reference proteome</keyword>
<feature type="transmembrane region" description="Helical" evidence="1">
    <location>
        <begin position="89"/>
        <end position="108"/>
    </location>
</feature>
<name>A0A1X7JJS6_9CORY</name>